<comment type="caution">
    <text evidence="1">The sequence shown here is derived from an EMBL/GenBank/DDBJ whole genome shotgun (WGS) entry which is preliminary data.</text>
</comment>
<sequence>MQMRGRLVTGFQPHDINDLFGMDANDGSDPLRIVWERFAKID</sequence>
<evidence type="ECO:0000313" key="2">
    <source>
        <dbReference type="Proteomes" id="UP000075683"/>
    </source>
</evidence>
<proteinExistence type="predicted"/>
<dbReference type="AlphaFoldDB" id="A0A150LCR1"/>
<dbReference type="Proteomes" id="UP000075683">
    <property type="component" value="Unassembled WGS sequence"/>
</dbReference>
<reference evidence="1 2" key="1">
    <citation type="submission" date="2016-01" db="EMBL/GenBank/DDBJ databases">
        <title>Draft Genome Sequences of Seven Thermophilic Sporeformers Isolated from Foods.</title>
        <authorList>
            <person name="Berendsen E.M."/>
            <person name="Wells-Bennik M.H."/>
            <person name="Krawcyk A.O."/>
            <person name="De Jong A."/>
            <person name="Holsappel S."/>
            <person name="Eijlander R.T."/>
            <person name="Kuipers O.P."/>
        </authorList>
    </citation>
    <scope>NUCLEOTIDE SEQUENCE [LARGE SCALE GENOMIC DNA]</scope>
    <source>
        <strain evidence="1 2">B4135</strain>
    </source>
</reference>
<dbReference type="EMBL" id="LQYT01000121">
    <property type="protein sequence ID" value="KYD10118.1"/>
    <property type="molecule type" value="Genomic_DNA"/>
</dbReference>
<name>A0A150LCR1_9BACI</name>
<organism evidence="1 2">
    <name type="scientific">Caldibacillus debilis</name>
    <dbReference type="NCBI Taxonomy" id="301148"/>
    <lineage>
        <taxon>Bacteria</taxon>
        <taxon>Bacillati</taxon>
        <taxon>Bacillota</taxon>
        <taxon>Bacilli</taxon>
        <taxon>Bacillales</taxon>
        <taxon>Bacillaceae</taxon>
        <taxon>Caldibacillus</taxon>
    </lineage>
</organism>
<protein>
    <submittedName>
        <fullName evidence="1">Uncharacterized protein</fullName>
    </submittedName>
</protein>
<dbReference type="STRING" id="301148.B4135_3597"/>
<accession>A0A150LCR1</accession>
<gene>
    <name evidence="1" type="ORF">B4135_3597</name>
</gene>
<evidence type="ECO:0000313" key="1">
    <source>
        <dbReference type="EMBL" id="KYD10118.1"/>
    </source>
</evidence>